<comment type="similarity">
    <text evidence="1">Belongs to the peptidase U62 family.</text>
</comment>
<dbReference type="InterPro" id="IPR036059">
    <property type="entry name" value="TldD/PmbA_sf"/>
</dbReference>
<dbReference type="Pfam" id="PF01523">
    <property type="entry name" value="PmbA_TldD_1st"/>
    <property type="match status" value="1"/>
</dbReference>
<feature type="domain" description="Metalloprotease TldD/E C-terminal" evidence="6">
    <location>
        <begin position="286"/>
        <end position="519"/>
    </location>
</feature>
<protein>
    <submittedName>
        <fullName evidence="8">Metalloprotease TldD</fullName>
    </submittedName>
</protein>
<dbReference type="InterPro" id="IPR035068">
    <property type="entry name" value="TldD/PmbA_N"/>
</dbReference>
<proteinExistence type="inferred from homology"/>
<evidence type="ECO:0000256" key="2">
    <source>
        <dbReference type="ARBA" id="ARBA00022670"/>
    </source>
</evidence>
<dbReference type="Pfam" id="PF19290">
    <property type="entry name" value="PmbA_TldD_2nd"/>
    <property type="match status" value="1"/>
</dbReference>
<dbReference type="EMBL" id="RDQM01000008">
    <property type="protein sequence ID" value="RMW97854.1"/>
    <property type="molecule type" value="Genomic_DNA"/>
</dbReference>
<dbReference type="PANTHER" id="PTHR30624">
    <property type="entry name" value="UNCHARACTERIZED PROTEIN TLDD AND PMBA"/>
    <property type="match status" value="1"/>
</dbReference>
<dbReference type="GO" id="GO:0008237">
    <property type="term" value="F:metallopeptidase activity"/>
    <property type="evidence" value="ECO:0007669"/>
    <property type="project" value="UniProtKB-KW"/>
</dbReference>
<feature type="domain" description="Metalloprotease TldD/E central" evidence="7">
    <location>
        <begin position="170"/>
        <end position="278"/>
    </location>
</feature>
<dbReference type="Proteomes" id="UP000267521">
    <property type="component" value="Unassembled WGS sequence"/>
</dbReference>
<dbReference type="PIRSF" id="PIRSF004919">
    <property type="entry name" value="TldD"/>
    <property type="match status" value="1"/>
</dbReference>
<dbReference type="InterPro" id="IPR002510">
    <property type="entry name" value="Metalloprtase-TldD/E_N"/>
</dbReference>
<dbReference type="Gene3D" id="3.30.2290.10">
    <property type="entry name" value="PmbA/TldD superfamily"/>
    <property type="match status" value="1"/>
</dbReference>
<evidence type="ECO:0000259" key="5">
    <source>
        <dbReference type="Pfam" id="PF01523"/>
    </source>
</evidence>
<name>A0A3M6Q4Z8_9BURK</name>
<accession>A0A3M6Q4Z8</accession>
<evidence type="ECO:0000256" key="3">
    <source>
        <dbReference type="ARBA" id="ARBA00022801"/>
    </source>
</evidence>
<dbReference type="GO" id="GO:0006508">
    <property type="term" value="P:proteolysis"/>
    <property type="evidence" value="ECO:0007669"/>
    <property type="project" value="UniProtKB-KW"/>
</dbReference>
<evidence type="ECO:0000313" key="9">
    <source>
        <dbReference type="Proteomes" id="UP000267521"/>
    </source>
</evidence>
<keyword evidence="2 8" id="KW-0645">Protease</keyword>
<dbReference type="InterPro" id="IPR051463">
    <property type="entry name" value="Peptidase_U62_metallo"/>
</dbReference>
<dbReference type="Pfam" id="PF19289">
    <property type="entry name" value="PmbA_TldD_3rd"/>
    <property type="match status" value="1"/>
</dbReference>
<dbReference type="SUPFAM" id="SSF111283">
    <property type="entry name" value="Putative modulator of DNA gyrase, PmbA/TldD"/>
    <property type="match status" value="1"/>
</dbReference>
<sequence>MTFTALRAPSAAPAQATSAASAALPSACGHGQADAPTLQATQNSLDIAQRMLLEPFGLQESHLQQTLQHIRQRQVDDADLYFQYTRHEGWSLEEGIVKTGSYSIDQGFGVRAVAGEKTAFAYSDDISAASLLDAAATVRAIGAGRASGAKAKVGARSLASSRALYAGLDPIDTLGSQEKIDLLGKVDRLARSRDPRVTQVMASLASEWDVVLVARANGTLAADVRPLVRLSVTVIAQQGQRREVGSAGGGGRFGLAYFDDALVQQYVAQAVDAALVNLDSRPAPAGEMTVVLGPGWPGVLLHEAVGHGLEGDFNRKGSSAFSGRIGQRVAAKGVTVLDDGTLAGRRGSLNVDDEGHPSQRNVLIEDGILVGYMQDAMNARLMKTAPTGNGRRESYAHIPMPRMTNTYMLGGDMDPQEIVASIERGLYATNFGGGQVDITSGKFVFSASQAWWVEKGKLLYPVKGATLVGNGPEALKQVSLIGNDMQIDTGVGVCGKEGQSVPVGVGQPTFRIEGLTVGGTV</sequence>
<evidence type="ECO:0000256" key="1">
    <source>
        <dbReference type="ARBA" id="ARBA00005836"/>
    </source>
</evidence>
<evidence type="ECO:0000259" key="6">
    <source>
        <dbReference type="Pfam" id="PF19289"/>
    </source>
</evidence>
<dbReference type="InterPro" id="IPR025502">
    <property type="entry name" value="TldD"/>
</dbReference>
<feature type="domain" description="Metalloprotease TldD/E N-terminal" evidence="5">
    <location>
        <begin position="78"/>
        <end position="141"/>
    </location>
</feature>
<comment type="caution">
    <text evidence="8">The sequence shown here is derived from an EMBL/GenBank/DDBJ whole genome shotgun (WGS) entry which is preliminary data.</text>
</comment>
<evidence type="ECO:0000259" key="7">
    <source>
        <dbReference type="Pfam" id="PF19290"/>
    </source>
</evidence>
<dbReference type="GO" id="GO:0005829">
    <property type="term" value="C:cytosol"/>
    <property type="evidence" value="ECO:0007669"/>
    <property type="project" value="TreeGrafter"/>
</dbReference>
<dbReference type="InterPro" id="IPR045570">
    <property type="entry name" value="Metalloprtase-TldD/E_cen_dom"/>
</dbReference>
<dbReference type="RefSeq" id="WP_122238391.1">
    <property type="nucleotide sequence ID" value="NZ_RDQM01000008.1"/>
</dbReference>
<evidence type="ECO:0000313" key="8">
    <source>
        <dbReference type="EMBL" id="RMW97854.1"/>
    </source>
</evidence>
<gene>
    <name evidence="8" type="primary">tldD</name>
    <name evidence="8" type="ORF">EBQ26_07460</name>
</gene>
<dbReference type="InterPro" id="IPR045569">
    <property type="entry name" value="Metalloprtase-TldD/E_C"/>
</dbReference>
<keyword evidence="4 8" id="KW-0482">Metalloprotease</keyword>
<reference evidence="8 9" key="1">
    <citation type="submission" date="2018-10" db="EMBL/GenBank/DDBJ databases">
        <title>Comamonadaceae CDC group NO-1 genome sequencing and assembly.</title>
        <authorList>
            <person name="Bernier A.-M."/>
            <person name="Bernard K."/>
        </authorList>
    </citation>
    <scope>NUCLEOTIDE SEQUENCE [LARGE SCALE GENOMIC DNA]</scope>
    <source>
        <strain evidence="8 9">NML970147</strain>
    </source>
</reference>
<dbReference type="AlphaFoldDB" id="A0A3M6Q4Z8"/>
<dbReference type="PANTHER" id="PTHR30624:SF4">
    <property type="entry name" value="METALLOPROTEASE TLDD"/>
    <property type="match status" value="1"/>
</dbReference>
<dbReference type="NCBIfam" id="NF008006">
    <property type="entry name" value="PRK10735.1"/>
    <property type="match status" value="1"/>
</dbReference>
<keyword evidence="3" id="KW-0378">Hydrolase</keyword>
<evidence type="ECO:0000256" key="4">
    <source>
        <dbReference type="ARBA" id="ARBA00023049"/>
    </source>
</evidence>
<organism evidence="8 9">
    <name type="scientific">Allofranklinella schreckenbergeri</name>
    <dbReference type="NCBI Taxonomy" id="1076744"/>
    <lineage>
        <taxon>Bacteria</taxon>
        <taxon>Pseudomonadati</taxon>
        <taxon>Pseudomonadota</taxon>
        <taxon>Betaproteobacteria</taxon>
        <taxon>Burkholderiales</taxon>
        <taxon>Comamonadaceae</taxon>
        <taxon>Allofranklinella</taxon>
    </lineage>
</organism>